<dbReference type="Gene3D" id="3.20.20.80">
    <property type="entry name" value="Glycosidases"/>
    <property type="match status" value="1"/>
</dbReference>
<evidence type="ECO:0000256" key="1">
    <source>
        <dbReference type="ARBA" id="ARBA00004609"/>
    </source>
</evidence>
<evidence type="ECO:0000256" key="6">
    <source>
        <dbReference type="ARBA" id="ARBA00023157"/>
    </source>
</evidence>
<dbReference type="GO" id="GO:0009506">
    <property type="term" value="C:plasmodesma"/>
    <property type="evidence" value="ECO:0007669"/>
    <property type="project" value="UniProtKB-ARBA"/>
</dbReference>
<sequence>MQNLWECMTLLEKDAHKKNEEREKVVQTRIAIQRQLNGSEPNKRIVGLQDHYKETGVAGQELLQISTLHQHETFLGVSVDHEELNEVSNSVLMAEKWLKANVLSIYPSEDVKSVVVFNGFLCDENGSPNQEEVSRFTVFAMANVYHSLVRWGLEKKIKVSALIPSQCLRNSYLDRVFTFLEEINSTYTVKLYDESDGIWSSRVKSMADLGVFRSKSVNILTSSSGSNPTSRKLSFVPSDAALPPLVGTFSPAPETLSPIYASPPHYPTLPPCNPRPYPRPRGRHGGGATAAPPLGGLAAPPVVSHEGLWCVAKPSVPADTLQEAMDYACGAGGADCEAISPAGSCYLPDSIVAHASYAFNSYWQKNKKNGGTCGFGGTAMIINSDPSFLQCHFTLE</sequence>
<dbReference type="PANTHER" id="PTHR31044:SF140">
    <property type="entry name" value="EXPRESSED PROTEIN"/>
    <property type="match status" value="1"/>
</dbReference>
<keyword evidence="8" id="KW-0449">Lipoprotein</keyword>
<evidence type="ECO:0000256" key="3">
    <source>
        <dbReference type="ARBA" id="ARBA00022622"/>
    </source>
</evidence>
<keyword evidence="2" id="KW-1003">Cell membrane</keyword>
<gene>
    <name evidence="10" type="ORF">OSB04_000192</name>
</gene>
<dbReference type="SMART" id="SM00768">
    <property type="entry name" value="X8"/>
    <property type="match status" value="1"/>
</dbReference>
<dbReference type="Pfam" id="PF07983">
    <property type="entry name" value="X8"/>
    <property type="match status" value="1"/>
</dbReference>
<accession>A0AA38U1A4</accession>
<dbReference type="AlphaFoldDB" id="A0AA38U1A4"/>
<dbReference type="Gene3D" id="1.20.58.1040">
    <property type="match status" value="1"/>
</dbReference>
<evidence type="ECO:0000256" key="5">
    <source>
        <dbReference type="ARBA" id="ARBA00023136"/>
    </source>
</evidence>
<protein>
    <recommendedName>
        <fullName evidence="9">X8 domain-containing protein</fullName>
    </recommendedName>
</protein>
<keyword evidence="6" id="KW-1015">Disulfide bond</keyword>
<dbReference type="PANTHER" id="PTHR31044">
    <property type="entry name" value="BETA-1,3 GLUCANASE"/>
    <property type="match status" value="1"/>
</dbReference>
<evidence type="ECO:0000256" key="2">
    <source>
        <dbReference type="ARBA" id="ARBA00022475"/>
    </source>
</evidence>
<keyword evidence="4" id="KW-0732">Signal</keyword>
<keyword evidence="3" id="KW-0336">GPI-anchor</keyword>
<dbReference type="InterPro" id="IPR044788">
    <property type="entry name" value="X8_dom_prot"/>
</dbReference>
<proteinExistence type="predicted"/>
<evidence type="ECO:0000313" key="11">
    <source>
        <dbReference type="Proteomes" id="UP001172457"/>
    </source>
</evidence>
<name>A0AA38U1A4_9ASTR</name>
<dbReference type="EMBL" id="JARYMX010000001">
    <property type="protein sequence ID" value="KAJ9564226.1"/>
    <property type="molecule type" value="Genomic_DNA"/>
</dbReference>
<evidence type="ECO:0000256" key="7">
    <source>
        <dbReference type="ARBA" id="ARBA00023180"/>
    </source>
</evidence>
<organism evidence="10 11">
    <name type="scientific">Centaurea solstitialis</name>
    <name type="common">yellow star-thistle</name>
    <dbReference type="NCBI Taxonomy" id="347529"/>
    <lineage>
        <taxon>Eukaryota</taxon>
        <taxon>Viridiplantae</taxon>
        <taxon>Streptophyta</taxon>
        <taxon>Embryophyta</taxon>
        <taxon>Tracheophyta</taxon>
        <taxon>Spermatophyta</taxon>
        <taxon>Magnoliopsida</taxon>
        <taxon>eudicotyledons</taxon>
        <taxon>Gunneridae</taxon>
        <taxon>Pentapetalae</taxon>
        <taxon>asterids</taxon>
        <taxon>campanulids</taxon>
        <taxon>Asterales</taxon>
        <taxon>Asteraceae</taxon>
        <taxon>Carduoideae</taxon>
        <taxon>Cardueae</taxon>
        <taxon>Centaureinae</taxon>
        <taxon>Centaurea</taxon>
    </lineage>
</organism>
<evidence type="ECO:0000256" key="4">
    <source>
        <dbReference type="ARBA" id="ARBA00022729"/>
    </source>
</evidence>
<keyword evidence="11" id="KW-1185">Reference proteome</keyword>
<evidence type="ECO:0000259" key="9">
    <source>
        <dbReference type="SMART" id="SM00768"/>
    </source>
</evidence>
<keyword evidence="7" id="KW-0325">Glycoprotein</keyword>
<evidence type="ECO:0000256" key="8">
    <source>
        <dbReference type="ARBA" id="ARBA00023288"/>
    </source>
</evidence>
<evidence type="ECO:0000313" key="10">
    <source>
        <dbReference type="EMBL" id="KAJ9564226.1"/>
    </source>
</evidence>
<keyword evidence="5" id="KW-0472">Membrane</keyword>
<dbReference type="Proteomes" id="UP001172457">
    <property type="component" value="Chromosome 1"/>
</dbReference>
<comment type="caution">
    <text evidence="10">The sequence shown here is derived from an EMBL/GenBank/DDBJ whole genome shotgun (WGS) entry which is preliminary data.</text>
</comment>
<dbReference type="InterPro" id="IPR012946">
    <property type="entry name" value="X8"/>
</dbReference>
<dbReference type="GO" id="GO:0005886">
    <property type="term" value="C:plasma membrane"/>
    <property type="evidence" value="ECO:0007669"/>
    <property type="project" value="UniProtKB-SubCell"/>
</dbReference>
<dbReference type="FunFam" id="1.20.58.1040:FF:000001">
    <property type="entry name" value="Glucan endo-1,3-beta-glucosidase 4"/>
    <property type="match status" value="1"/>
</dbReference>
<reference evidence="10" key="1">
    <citation type="submission" date="2023-03" db="EMBL/GenBank/DDBJ databases">
        <title>Chromosome-scale reference genome and RAD-based genetic map of yellow starthistle (Centaurea solstitialis) reveal putative structural variation and QTLs associated with invader traits.</title>
        <authorList>
            <person name="Reatini B."/>
            <person name="Cang F.A."/>
            <person name="Jiang Q."/>
            <person name="Mckibben M.T.W."/>
            <person name="Barker M.S."/>
            <person name="Rieseberg L.H."/>
            <person name="Dlugosch K.M."/>
        </authorList>
    </citation>
    <scope>NUCLEOTIDE SEQUENCE</scope>
    <source>
        <strain evidence="10">CAN-66</strain>
        <tissue evidence="10">Leaf</tissue>
    </source>
</reference>
<feature type="domain" description="X8" evidence="9">
    <location>
        <begin position="308"/>
        <end position="393"/>
    </location>
</feature>
<comment type="subcellular location">
    <subcellularLocation>
        <location evidence="1">Cell membrane</location>
        <topology evidence="1">Lipid-anchor</topology>
        <topology evidence="1">GPI-anchor</topology>
    </subcellularLocation>
</comment>
<dbReference type="GO" id="GO:0098552">
    <property type="term" value="C:side of membrane"/>
    <property type="evidence" value="ECO:0007669"/>
    <property type="project" value="UniProtKB-KW"/>
</dbReference>